<proteinExistence type="inferred from homology"/>
<gene>
    <name evidence="6" type="ORF">PENVUL_c011G02720</name>
</gene>
<dbReference type="SUPFAM" id="SSF53474">
    <property type="entry name" value="alpha/beta-Hydrolases"/>
    <property type="match status" value="1"/>
</dbReference>
<dbReference type="GO" id="GO:0097176">
    <property type="term" value="P:epoxide metabolic process"/>
    <property type="evidence" value="ECO:0007669"/>
    <property type="project" value="TreeGrafter"/>
</dbReference>
<evidence type="ECO:0000259" key="5">
    <source>
        <dbReference type="Pfam" id="PF06441"/>
    </source>
</evidence>
<feature type="active site" description="Nucleophile" evidence="4">
    <location>
        <position position="198"/>
    </location>
</feature>
<feature type="active site" description="Proton acceptor" evidence="4">
    <location>
        <position position="389"/>
    </location>
</feature>
<keyword evidence="2" id="KW-0058">Aromatic hydrocarbons catabolism</keyword>
<dbReference type="PANTHER" id="PTHR21661:SF35">
    <property type="entry name" value="EPOXIDE HYDROLASE"/>
    <property type="match status" value="1"/>
</dbReference>
<reference evidence="7" key="1">
    <citation type="journal article" date="2017" name="Nat. Microbiol.">
        <title>Global analysis of biosynthetic gene clusters reveals vast potential of secondary metabolite production in Penicillium species.</title>
        <authorList>
            <person name="Nielsen J.C."/>
            <person name="Grijseels S."/>
            <person name="Prigent S."/>
            <person name="Ji B."/>
            <person name="Dainat J."/>
            <person name="Nielsen K.F."/>
            <person name="Frisvad J.C."/>
            <person name="Workman M."/>
            <person name="Nielsen J."/>
        </authorList>
    </citation>
    <scope>NUCLEOTIDE SEQUENCE [LARGE SCALE GENOMIC DNA]</scope>
    <source>
        <strain evidence="7">IBT 29486</strain>
    </source>
</reference>
<evidence type="ECO:0000256" key="1">
    <source>
        <dbReference type="ARBA" id="ARBA00010088"/>
    </source>
</evidence>
<keyword evidence="7" id="KW-1185">Reference proteome</keyword>
<dbReference type="PANTHER" id="PTHR21661">
    <property type="entry name" value="EPOXIDE HYDROLASE 1-RELATED"/>
    <property type="match status" value="1"/>
</dbReference>
<dbReference type="PIRSF" id="PIRSF001112">
    <property type="entry name" value="Epoxide_hydrolase"/>
    <property type="match status" value="1"/>
</dbReference>
<comment type="similarity">
    <text evidence="1">Belongs to the peptidase S33 family.</text>
</comment>
<evidence type="ECO:0000313" key="6">
    <source>
        <dbReference type="EMBL" id="OQE08123.1"/>
    </source>
</evidence>
<organism evidence="6 7">
    <name type="scientific">Penicillium vulpinum</name>
    <dbReference type="NCBI Taxonomy" id="29845"/>
    <lineage>
        <taxon>Eukaryota</taxon>
        <taxon>Fungi</taxon>
        <taxon>Dikarya</taxon>
        <taxon>Ascomycota</taxon>
        <taxon>Pezizomycotina</taxon>
        <taxon>Eurotiomycetes</taxon>
        <taxon>Eurotiomycetidae</taxon>
        <taxon>Eurotiales</taxon>
        <taxon>Aspergillaceae</taxon>
        <taxon>Penicillium</taxon>
    </lineage>
</organism>
<dbReference type="GO" id="GO:0072330">
    <property type="term" value="P:monocarboxylic acid biosynthetic process"/>
    <property type="evidence" value="ECO:0007669"/>
    <property type="project" value="UniProtKB-ARBA"/>
</dbReference>
<dbReference type="Proteomes" id="UP000191518">
    <property type="component" value="Unassembled WGS sequence"/>
</dbReference>
<evidence type="ECO:0000256" key="3">
    <source>
        <dbReference type="ARBA" id="ARBA00022801"/>
    </source>
</evidence>
<dbReference type="InterPro" id="IPR010497">
    <property type="entry name" value="Epoxide_hydro_N"/>
</dbReference>
<comment type="caution">
    <text evidence="6">The sequence shown here is derived from an EMBL/GenBank/DDBJ whole genome shotgun (WGS) entry which is preliminary data.</text>
</comment>
<evidence type="ECO:0000256" key="2">
    <source>
        <dbReference type="ARBA" id="ARBA00022797"/>
    </source>
</evidence>
<dbReference type="PRINTS" id="PR00412">
    <property type="entry name" value="EPOXHYDRLASE"/>
</dbReference>
<dbReference type="Pfam" id="PF06441">
    <property type="entry name" value="EHN"/>
    <property type="match status" value="1"/>
</dbReference>
<accession>A0A1V6S3A8</accession>
<dbReference type="OrthoDB" id="7130006at2759"/>
<dbReference type="InterPro" id="IPR000639">
    <property type="entry name" value="Epox_hydrolase-like"/>
</dbReference>
<sequence length="419" mass="47453">MVLKSPIPLEQLKFNIPVPYKLQVDRELLDITKQKLALARYPEEQSDFNENNWAQGAKVSRVKHLAGHWQNKYDWDTQEKILNSAFNHFIVKLDVPGYGTLVLHYTHARSSSSKAIPLLFSHGWPGSFVEAVRVVEPLSEPKDAKDPAFHVVAPSIPGFGFSPAPTKSGVGPNVVARAYKILMTDVLGYTKFVTQGGDFGSFITRSLAIQYPDLVRAQHLNMFPVPPPSLFSAPAAYIRWCFSALTYSEFEHKALQVRRNFEQDQSGYLDQQKTRPQTLGFALGDSPVGLIAWFVEKIHDWADVYDAFSDDDIITLVMMHWIQGATPGLRFYREAFGRGMHEAERTFETYVAAPTGVSMYAKEQLHCPRDWANQAANIQFWREYGKGGHFSSLERPDLFVKDVREFFSSNAVINSWARA</sequence>
<protein>
    <recommendedName>
        <fullName evidence="5">Epoxide hydrolase N-terminal domain-containing protein</fullName>
    </recommendedName>
</protein>
<feature type="domain" description="Epoxide hydrolase N-terminal" evidence="5">
    <location>
        <begin position="19"/>
        <end position="130"/>
    </location>
</feature>
<dbReference type="GO" id="GO:0004301">
    <property type="term" value="F:epoxide hydrolase activity"/>
    <property type="evidence" value="ECO:0007669"/>
    <property type="project" value="TreeGrafter"/>
</dbReference>
<feature type="active site" description="Proton donor" evidence="4">
    <location>
        <position position="332"/>
    </location>
</feature>
<name>A0A1V6S3A8_9EURO</name>
<dbReference type="InterPro" id="IPR029058">
    <property type="entry name" value="AB_hydrolase_fold"/>
</dbReference>
<dbReference type="STRING" id="29845.A0A1V6S3A8"/>
<dbReference type="AlphaFoldDB" id="A0A1V6S3A8"/>
<dbReference type="EMBL" id="MDYP01000011">
    <property type="protein sequence ID" value="OQE08123.1"/>
    <property type="molecule type" value="Genomic_DNA"/>
</dbReference>
<dbReference type="Gene3D" id="3.40.50.1820">
    <property type="entry name" value="alpha/beta hydrolase"/>
    <property type="match status" value="1"/>
</dbReference>
<dbReference type="GO" id="GO:0017000">
    <property type="term" value="P:antibiotic biosynthetic process"/>
    <property type="evidence" value="ECO:0007669"/>
    <property type="project" value="UniProtKB-ARBA"/>
</dbReference>
<evidence type="ECO:0000313" key="7">
    <source>
        <dbReference type="Proteomes" id="UP000191518"/>
    </source>
</evidence>
<keyword evidence="3" id="KW-0378">Hydrolase</keyword>
<dbReference type="InterPro" id="IPR016292">
    <property type="entry name" value="Epoxide_hydrolase"/>
</dbReference>
<evidence type="ECO:0000256" key="4">
    <source>
        <dbReference type="PIRSR" id="PIRSR001112-1"/>
    </source>
</evidence>